<proteinExistence type="predicted"/>
<dbReference type="Proteomes" id="UP000187203">
    <property type="component" value="Unassembled WGS sequence"/>
</dbReference>
<dbReference type="InterPro" id="IPR001810">
    <property type="entry name" value="F-box_dom"/>
</dbReference>
<evidence type="ECO:0000259" key="1">
    <source>
        <dbReference type="PROSITE" id="PS50181"/>
    </source>
</evidence>
<accession>A0A1R3I8T4</accession>
<dbReference type="SUPFAM" id="SSF81383">
    <property type="entry name" value="F-box domain"/>
    <property type="match status" value="1"/>
</dbReference>
<evidence type="ECO:0000313" key="3">
    <source>
        <dbReference type="Proteomes" id="UP000187203"/>
    </source>
</evidence>
<dbReference type="InterPro" id="IPR050796">
    <property type="entry name" value="SCF_F-box_component"/>
</dbReference>
<dbReference type="InterPro" id="IPR017451">
    <property type="entry name" value="F-box-assoc_interact_dom"/>
</dbReference>
<dbReference type="STRING" id="93759.A0A1R3I8T4"/>
<dbReference type="SUPFAM" id="SSF50965">
    <property type="entry name" value="Galactose oxidase, central domain"/>
    <property type="match status" value="1"/>
</dbReference>
<dbReference type="Pfam" id="PF07734">
    <property type="entry name" value="FBA_1"/>
    <property type="match status" value="1"/>
</dbReference>
<dbReference type="InterPro" id="IPR036047">
    <property type="entry name" value="F-box-like_dom_sf"/>
</dbReference>
<reference evidence="3" key="1">
    <citation type="submission" date="2013-09" db="EMBL/GenBank/DDBJ databases">
        <title>Corchorus olitorius genome sequencing.</title>
        <authorList>
            <person name="Alam M."/>
            <person name="Haque M.S."/>
            <person name="Islam M.S."/>
            <person name="Emdad E.M."/>
            <person name="Islam M.M."/>
            <person name="Ahmed B."/>
            <person name="Halim A."/>
            <person name="Hossen Q.M.M."/>
            <person name="Hossain M.Z."/>
            <person name="Ahmed R."/>
            <person name="Khan M.M."/>
            <person name="Islam R."/>
            <person name="Rashid M.M."/>
            <person name="Khan S.A."/>
            <person name="Rahman M.S."/>
            <person name="Alam M."/>
            <person name="Yahiya A.S."/>
            <person name="Khan M.S."/>
            <person name="Azam M.S."/>
            <person name="Haque T."/>
            <person name="Lashkar M.Z.H."/>
            <person name="Akhand A.I."/>
            <person name="Morshed G."/>
            <person name="Roy S."/>
            <person name="Uddin K.S."/>
            <person name="Rabeya T."/>
            <person name="Hossain A.S."/>
            <person name="Chowdhury A."/>
            <person name="Snigdha A.R."/>
            <person name="Mortoza M.S."/>
            <person name="Matin S.A."/>
            <person name="Hoque S.M.E."/>
            <person name="Islam M.K."/>
            <person name="Roy D.K."/>
            <person name="Haider R."/>
            <person name="Moosa M.M."/>
            <person name="Elias S.M."/>
            <person name="Hasan A.M."/>
            <person name="Jahan S."/>
            <person name="Shafiuddin M."/>
            <person name="Mahmood N."/>
            <person name="Shommy N.S."/>
        </authorList>
    </citation>
    <scope>NUCLEOTIDE SEQUENCE [LARGE SCALE GENOMIC DNA]</scope>
    <source>
        <strain evidence="3">cv. O-4</strain>
    </source>
</reference>
<feature type="domain" description="F-box" evidence="1">
    <location>
        <begin position="4"/>
        <end position="49"/>
    </location>
</feature>
<dbReference type="NCBIfam" id="TIGR01640">
    <property type="entry name" value="F_box_assoc_1"/>
    <property type="match status" value="1"/>
</dbReference>
<evidence type="ECO:0000313" key="2">
    <source>
        <dbReference type="EMBL" id="OMO79003.1"/>
    </source>
</evidence>
<dbReference type="SMART" id="SM00256">
    <property type="entry name" value="FBOX"/>
    <property type="match status" value="1"/>
</dbReference>
<dbReference type="PROSITE" id="PS50181">
    <property type="entry name" value="FBOX"/>
    <property type="match status" value="1"/>
</dbReference>
<sequence>MGKGKTISQLPREITLNILARLPVKSLLRSKCVCKPWRTLISDPQFAKLQLTQSQKHSYINPNRILLSCDPPLSIDYEAYNGGEDDSKVITTQLEYPSALEEFVVDLVGSCHGLVCLLLDDGGQFIIWNPCTGESRALPKPNSVPDGTFSYGLGYDFLTDDYKLLRVGSSCSSDVEVFTLKTNVWRRSSDLQQGIELNGNGIFLNGSLHFLATQVSGPTKIKVIVSFNLAQEKIEEVVAVPDHLQEKDDAVLGVSGDCFCIFFSDYSADLYEGWVMKEFGVKSSWTRLFSNPIEPFPGYKYWQNALCYTKSGKVVIDHDGWELLLYDPKEQTIKNFAIEYEDHYFHPIIYSESLVSPNFDDAAANGENPV</sequence>
<dbReference type="PANTHER" id="PTHR31672">
    <property type="entry name" value="BNACNNG10540D PROTEIN"/>
    <property type="match status" value="1"/>
</dbReference>
<gene>
    <name evidence="2" type="ORF">COLO4_24613</name>
</gene>
<keyword evidence="3" id="KW-1185">Reference proteome</keyword>
<dbReference type="AlphaFoldDB" id="A0A1R3I8T4"/>
<dbReference type="InterPro" id="IPR011043">
    <property type="entry name" value="Gal_Oxase/kelch_b-propeller"/>
</dbReference>
<dbReference type="Gene3D" id="1.20.1280.50">
    <property type="match status" value="1"/>
</dbReference>
<name>A0A1R3I8T4_9ROSI</name>
<organism evidence="2 3">
    <name type="scientific">Corchorus olitorius</name>
    <dbReference type="NCBI Taxonomy" id="93759"/>
    <lineage>
        <taxon>Eukaryota</taxon>
        <taxon>Viridiplantae</taxon>
        <taxon>Streptophyta</taxon>
        <taxon>Embryophyta</taxon>
        <taxon>Tracheophyta</taxon>
        <taxon>Spermatophyta</taxon>
        <taxon>Magnoliopsida</taxon>
        <taxon>eudicotyledons</taxon>
        <taxon>Gunneridae</taxon>
        <taxon>Pentapetalae</taxon>
        <taxon>rosids</taxon>
        <taxon>malvids</taxon>
        <taxon>Malvales</taxon>
        <taxon>Malvaceae</taxon>
        <taxon>Grewioideae</taxon>
        <taxon>Apeibeae</taxon>
        <taxon>Corchorus</taxon>
    </lineage>
</organism>
<dbReference type="OrthoDB" id="591557at2759"/>
<comment type="caution">
    <text evidence="2">The sequence shown here is derived from an EMBL/GenBank/DDBJ whole genome shotgun (WGS) entry which is preliminary data.</text>
</comment>
<dbReference type="CDD" id="cd22157">
    <property type="entry name" value="F-box_AtFBW1-like"/>
    <property type="match status" value="1"/>
</dbReference>
<dbReference type="Pfam" id="PF00646">
    <property type="entry name" value="F-box"/>
    <property type="match status" value="1"/>
</dbReference>
<protein>
    <recommendedName>
        <fullName evidence="1">F-box domain-containing protein</fullName>
    </recommendedName>
</protein>
<dbReference type="EMBL" id="AWUE01018676">
    <property type="protein sequence ID" value="OMO79003.1"/>
    <property type="molecule type" value="Genomic_DNA"/>
</dbReference>
<dbReference type="InterPro" id="IPR006527">
    <property type="entry name" value="F-box-assoc_dom_typ1"/>
</dbReference>
<dbReference type="PANTHER" id="PTHR31672:SF13">
    <property type="entry name" value="F-BOX PROTEIN CPR30-LIKE"/>
    <property type="match status" value="1"/>
</dbReference>